<feature type="domain" description="C2H2-type" evidence="1">
    <location>
        <begin position="153"/>
        <end position="174"/>
    </location>
</feature>
<organism evidence="2 3">
    <name type="scientific">Ustilaginoidea virens</name>
    <name type="common">Rice false smut fungus</name>
    <name type="synonym">Villosiclava virens</name>
    <dbReference type="NCBI Taxonomy" id="1159556"/>
    <lineage>
        <taxon>Eukaryota</taxon>
        <taxon>Fungi</taxon>
        <taxon>Dikarya</taxon>
        <taxon>Ascomycota</taxon>
        <taxon>Pezizomycotina</taxon>
        <taxon>Sordariomycetes</taxon>
        <taxon>Hypocreomycetidae</taxon>
        <taxon>Hypocreales</taxon>
        <taxon>Clavicipitaceae</taxon>
        <taxon>Ustilaginoidea</taxon>
    </lineage>
</organism>
<gene>
    <name evidence="2" type="ORF">UV8b_03761</name>
</gene>
<evidence type="ECO:0000313" key="3">
    <source>
        <dbReference type="Proteomes" id="UP000027002"/>
    </source>
</evidence>
<proteinExistence type="predicted"/>
<dbReference type="PANTHER" id="PTHR21354:SF0">
    <property type="entry name" value="ZINC FINGER PROTEIN 511"/>
    <property type="match status" value="1"/>
</dbReference>
<dbReference type="PROSITE" id="PS00028">
    <property type="entry name" value="ZINC_FINGER_C2H2_1"/>
    <property type="match status" value="1"/>
</dbReference>
<evidence type="ECO:0000313" key="2">
    <source>
        <dbReference type="EMBL" id="QUC19520.1"/>
    </source>
</evidence>
<dbReference type="OrthoDB" id="18440at2759"/>
<dbReference type="PANTHER" id="PTHR21354">
    <property type="entry name" value="ZINC FINGER PROTEIN 511"/>
    <property type="match status" value="1"/>
</dbReference>
<dbReference type="InterPro" id="IPR013087">
    <property type="entry name" value="Znf_C2H2_type"/>
</dbReference>
<dbReference type="EMBL" id="CP072755">
    <property type="protein sequence ID" value="QUC19520.1"/>
    <property type="molecule type" value="Genomic_DNA"/>
</dbReference>
<evidence type="ECO:0000259" key="1">
    <source>
        <dbReference type="PROSITE" id="PS00028"/>
    </source>
</evidence>
<dbReference type="GeneID" id="66064539"/>
<dbReference type="KEGG" id="uvi:66064539"/>
<sequence length="327" mass="36947">MYSELAIAVWQGPSTRYHGNLYASFPIILQRHSTLAVTTYRRHCGGVSVLCYRAAVFTFHRLDIDINSPETRGCFTQKNLETSYQGVGTGRAASRDTVLPPAKFPHIDSAVEEGDGNEVTTMRCSFPPHKEPLFFQSYQEYECHYNMFHTNRCLGCRKNFPSEHLLGVHIEECHDPLVKVRREKGEHTYSCFVEGCERKCLTHQKRRLHMIDKHMYPKNFFFGVTKEGIDGKRSLLVETGHRRRTSSAASSFKETRRRLSIGEARDAGPHGESKNCTAPCFASVDRKLPQGENTDANMEDLTGAMSALQFVPPSVKFGRGRAGFSKS</sequence>
<name>A0A8E5HPY7_USTVR</name>
<dbReference type="AlphaFoldDB" id="A0A8E5HPY7"/>
<dbReference type="Proteomes" id="UP000027002">
    <property type="component" value="Chromosome 3"/>
</dbReference>
<keyword evidence="3" id="KW-1185">Reference proteome</keyword>
<dbReference type="RefSeq" id="XP_042997193.1">
    <property type="nucleotide sequence ID" value="XM_043141259.1"/>
</dbReference>
<dbReference type="InterPro" id="IPR039258">
    <property type="entry name" value="ZNF511"/>
</dbReference>
<accession>A0A8E5HPY7</accession>
<protein>
    <recommendedName>
        <fullName evidence="1">C2H2-type domain-containing protein</fullName>
    </recommendedName>
</protein>
<reference evidence="2" key="1">
    <citation type="submission" date="2020-03" db="EMBL/GenBank/DDBJ databases">
        <title>A mixture of massive structural variations and highly conserved coding sequences in Ustilaginoidea virens genome.</title>
        <authorList>
            <person name="Zhang K."/>
            <person name="Zhao Z."/>
            <person name="Zhang Z."/>
            <person name="Li Y."/>
            <person name="Hsiang T."/>
            <person name="Sun W."/>
        </authorList>
    </citation>
    <scope>NUCLEOTIDE SEQUENCE</scope>
    <source>
        <strain evidence="2">UV-8b</strain>
    </source>
</reference>
<dbReference type="SMART" id="SM00355">
    <property type="entry name" value="ZnF_C2H2"/>
    <property type="match status" value="2"/>
</dbReference>